<feature type="domain" description="BD-FAE-like" evidence="2">
    <location>
        <begin position="19"/>
        <end position="134"/>
    </location>
</feature>
<dbReference type="EMBL" id="JBBBZM010000093">
    <property type="protein sequence ID" value="KAL0634483.1"/>
    <property type="molecule type" value="Genomic_DNA"/>
</dbReference>
<organism evidence="3 4">
    <name type="scientific">Discina gigas</name>
    <dbReference type="NCBI Taxonomy" id="1032678"/>
    <lineage>
        <taxon>Eukaryota</taxon>
        <taxon>Fungi</taxon>
        <taxon>Dikarya</taxon>
        <taxon>Ascomycota</taxon>
        <taxon>Pezizomycotina</taxon>
        <taxon>Pezizomycetes</taxon>
        <taxon>Pezizales</taxon>
        <taxon>Discinaceae</taxon>
        <taxon>Discina</taxon>
    </lineage>
</organism>
<evidence type="ECO:0000313" key="3">
    <source>
        <dbReference type="EMBL" id="KAL0634483.1"/>
    </source>
</evidence>
<keyword evidence="4" id="KW-1185">Reference proteome</keyword>
<accession>A0ABR3GEV7</accession>
<dbReference type="InterPro" id="IPR050300">
    <property type="entry name" value="GDXG_lipolytic_enzyme"/>
</dbReference>
<dbReference type="PANTHER" id="PTHR48081:SF3">
    <property type="entry name" value="ALPHA_BETA HYDROLASE FOLD-3 DOMAIN-CONTAINING PROTEIN"/>
    <property type="match status" value="1"/>
</dbReference>
<dbReference type="Pfam" id="PF20434">
    <property type="entry name" value="BD-FAE"/>
    <property type="match status" value="1"/>
</dbReference>
<dbReference type="InterPro" id="IPR049492">
    <property type="entry name" value="BD-FAE-like_dom"/>
</dbReference>
<dbReference type="PANTHER" id="PTHR48081">
    <property type="entry name" value="AB HYDROLASE SUPERFAMILY PROTEIN C4A8.06C"/>
    <property type="match status" value="1"/>
</dbReference>
<proteinExistence type="predicted"/>
<sequence length="333" mass="36999">MTEPHTLVYSRVGDLDIHIDLYLPPPTPEPEVPLIPAVIFFHGGGMFRGNRKSILPEFKDQVISKGWAFISADYRLLLPCTGHDILQDITALFTYISTSLSTSVNTHRVDPSRLFVSGHSGGAYVARQAALHGTPKPKAFFSLSGQGGELLMPQYFIPKTNIEKKMLGIYRKYSNPESTEFSTLKPCSDDPRIWRSSEDVHTSPGSRAFLLNMATLASTQLDFLTGKPGLCSTIRSAYTTDSDVDISTLIPDDVKILFPELWITASFPPSFIVHGTGDKSVLLRESEKTAGDLARCGVECAVVWVDNWGHGYNPGIYERWVKDVIPFFQRQID</sequence>
<dbReference type="InterPro" id="IPR029058">
    <property type="entry name" value="AB_hydrolase_fold"/>
</dbReference>
<name>A0ABR3GEV7_9PEZI</name>
<dbReference type="Proteomes" id="UP001447188">
    <property type="component" value="Unassembled WGS sequence"/>
</dbReference>
<reference evidence="3 4" key="1">
    <citation type="submission" date="2024-02" db="EMBL/GenBank/DDBJ databases">
        <title>Discinaceae phylogenomics.</title>
        <authorList>
            <person name="Dirks A.C."/>
            <person name="James T.Y."/>
        </authorList>
    </citation>
    <scope>NUCLEOTIDE SEQUENCE [LARGE SCALE GENOMIC DNA]</scope>
    <source>
        <strain evidence="3 4">ACD0624</strain>
    </source>
</reference>
<comment type="caution">
    <text evidence="3">The sequence shown here is derived from an EMBL/GenBank/DDBJ whole genome shotgun (WGS) entry which is preliminary data.</text>
</comment>
<evidence type="ECO:0000259" key="2">
    <source>
        <dbReference type="Pfam" id="PF20434"/>
    </source>
</evidence>
<gene>
    <name evidence="3" type="ORF">Q9L58_006572</name>
</gene>
<evidence type="ECO:0000256" key="1">
    <source>
        <dbReference type="ARBA" id="ARBA00022801"/>
    </source>
</evidence>
<protein>
    <recommendedName>
        <fullName evidence="2">BD-FAE-like domain-containing protein</fullName>
    </recommendedName>
</protein>
<dbReference type="SUPFAM" id="SSF53474">
    <property type="entry name" value="alpha/beta-Hydrolases"/>
    <property type="match status" value="1"/>
</dbReference>
<dbReference type="Gene3D" id="3.40.50.1820">
    <property type="entry name" value="alpha/beta hydrolase"/>
    <property type="match status" value="1"/>
</dbReference>
<evidence type="ECO:0000313" key="4">
    <source>
        <dbReference type="Proteomes" id="UP001447188"/>
    </source>
</evidence>
<keyword evidence="1" id="KW-0378">Hydrolase</keyword>